<evidence type="ECO:0000313" key="1">
    <source>
        <dbReference type="EMBL" id="AEV67844.1"/>
    </source>
</evidence>
<organism evidence="1 2">
    <name type="scientific">Acetivibrio clariflavus (strain DSM 19732 / NBRC 101661 / EBR45)</name>
    <name type="common">Clostridium clariflavum</name>
    <dbReference type="NCBI Taxonomy" id="720554"/>
    <lineage>
        <taxon>Bacteria</taxon>
        <taxon>Bacillati</taxon>
        <taxon>Bacillota</taxon>
        <taxon>Clostridia</taxon>
        <taxon>Eubacteriales</taxon>
        <taxon>Oscillospiraceae</taxon>
        <taxon>Acetivibrio</taxon>
    </lineage>
</organism>
<dbReference type="EMBL" id="CP003065">
    <property type="protein sequence ID" value="AEV67844.1"/>
    <property type="molecule type" value="Genomic_DNA"/>
</dbReference>
<dbReference type="HOGENOM" id="CLU_1774142_0_0_9"/>
<sequence length="146" mass="16469">MPSFDRDFQNAKGNPVKYKNLELIRIDRIPVKKGTTGCLKVISTNSEWKQGIRIKIDGLMSINSCEGNDFIIWADDVDGDVSFKVISGKTLVVWNAWDTGGGRVDSWLNGAAMILEINGRSRRYKCNDSHPDENFDDIIFEVVINE</sequence>
<proteinExistence type="predicted"/>
<dbReference type="eggNOG" id="ENOG5032F2Z">
    <property type="taxonomic scope" value="Bacteria"/>
</dbReference>
<reference evidence="1 2" key="2">
    <citation type="journal article" date="2012" name="Stand. Genomic Sci.">
        <title>Complete Genome Sequence of Clostridium clariflavum DSM 19732.</title>
        <authorList>
            <person name="Izquierdo J.A."/>
            <person name="Goodwin L."/>
            <person name="Davenport K.W."/>
            <person name="Teshima H."/>
            <person name="Bruce D."/>
            <person name="Detter C."/>
            <person name="Tapia R."/>
            <person name="Han S."/>
            <person name="Land M."/>
            <person name="Hauser L."/>
            <person name="Jeffries C.D."/>
            <person name="Han J."/>
            <person name="Pitluck S."/>
            <person name="Nolan M."/>
            <person name="Chen A."/>
            <person name="Huntemann M."/>
            <person name="Mavromatis K."/>
            <person name="Mikhailova N."/>
            <person name="Liolios K."/>
            <person name="Woyke T."/>
            <person name="Lynd L.R."/>
        </authorList>
    </citation>
    <scope>NUCLEOTIDE SEQUENCE [LARGE SCALE GENOMIC DNA]</scope>
    <source>
        <strain evidence="2">DSM 19732 / NBRC 101661 / EBR45</strain>
    </source>
</reference>
<gene>
    <name evidence="1" type="ordered locus">Clocl_1180</name>
</gene>
<dbReference type="RefSeq" id="WP_014254462.1">
    <property type="nucleotide sequence ID" value="NC_016627.1"/>
</dbReference>
<keyword evidence="2" id="KW-1185">Reference proteome</keyword>
<evidence type="ECO:0000313" key="2">
    <source>
        <dbReference type="Proteomes" id="UP000005435"/>
    </source>
</evidence>
<dbReference type="OrthoDB" id="2863041at2"/>
<protein>
    <submittedName>
        <fullName evidence="1">Uncharacterized protein</fullName>
    </submittedName>
</protein>
<dbReference type="Proteomes" id="UP000005435">
    <property type="component" value="Chromosome"/>
</dbReference>
<dbReference type="KEGG" id="ccl:Clocl_1180"/>
<accession>G8LYU2</accession>
<name>G8LYU2_ACECE</name>
<reference evidence="2" key="1">
    <citation type="submission" date="2011-12" db="EMBL/GenBank/DDBJ databases">
        <title>Complete sequence of Clostridium clariflavum DSM 19732.</title>
        <authorList>
            <consortium name="US DOE Joint Genome Institute"/>
            <person name="Lucas S."/>
            <person name="Han J."/>
            <person name="Lapidus A."/>
            <person name="Cheng J.-F."/>
            <person name="Goodwin L."/>
            <person name="Pitluck S."/>
            <person name="Peters L."/>
            <person name="Teshima H."/>
            <person name="Detter J.C."/>
            <person name="Han C."/>
            <person name="Tapia R."/>
            <person name="Land M."/>
            <person name="Hauser L."/>
            <person name="Kyrpides N."/>
            <person name="Ivanova N."/>
            <person name="Pagani I."/>
            <person name="Kitzmiller T."/>
            <person name="Lynd L."/>
            <person name="Izquierdo J."/>
            <person name="Woyke T."/>
        </authorList>
    </citation>
    <scope>NUCLEOTIDE SEQUENCE [LARGE SCALE GENOMIC DNA]</scope>
    <source>
        <strain evidence="2">DSM 19732 / NBRC 101661 / EBR45</strain>
    </source>
</reference>
<dbReference type="AlphaFoldDB" id="G8LYU2"/>